<dbReference type="EMBL" id="MIGC01012939">
    <property type="protein sequence ID" value="PHJ14663.1"/>
    <property type="molecule type" value="Genomic_DNA"/>
</dbReference>
<dbReference type="VEuPathDB" id="ToxoDB:CSUI_011528"/>
<evidence type="ECO:0000313" key="1">
    <source>
        <dbReference type="EMBL" id="PHJ14663.1"/>
    </source>
</evidence>
<keyword evidence="1" id="KW-0647">Proteasome</keyword>
<comment type="caution">
    <text evidence="1">The sequence shown here is derived from an EMBL/GenBank/DDBJ whole genome shotgun (WGS) entry which is preliminary data.</text>
</comment>
<sequence length="51" mass="6166">RRFRVFFSFLSFQYLQSYILYMLLAPFDSEVRQLAESVQTNEAKKLKEMPV</sequence>
<organism evidence="1 2">
    <name type="scientific">Cystoisospora suis</name>
    <dbReference type="NCBI Taxonomy" id="483139"/>
    <lineage>
        <taxon>Eukaryota</taxon>
        <taxon>Sar</taxon>
        <taxon>Alveolata</taxon>
        <taxon>Apicomplexa</taxon>
        <taxon>Conoidasida</taxon>
        <taxon>Coccidia</taxon>
        <taxon>Eucoccidiorida</taxon>
        <taxon>Eimeriorina</taxon>
        <taxon>Sarcocystidae</taxon>
        <taxon>Cystoisospora</taxon>
    </lineage>
</organism>
<reference evidence="1 2" key="1">
    <citation type="journal article" date="2017" name="Int. J. Parasitol.">
        <title>The genome of the protozoan parasite Cystoisospora suis and a reverse vaccinology approach to identify vaccine candidates.</title>
        <authorList>
            <person name="Palmieri N."/>
            <person name="Shrestha A."/>
            <person name="Ruttkowski B."/>
            <person name="Beck T."/>
            <person name="Vogl C."/>
            <person name="Tomley F."/>
            <person name="Blake D.P."/>
            <person name="Joachim A."/>
        </authorList>
    </citation>
    <scope>NUCLEOTIDE SEQUENCE [LARGE SCALE GENOMIC DNA]</scope>
    <source>
        <strain evidence="1 2">Wien I</strain>
    </source>
</reference>
<accession>A0A2C6KE48</accession>
<dbReference type="GO" id="GO:0000502">
    <property type="term" value="C:proteasome complex"/>
    <property type="evidence" value="ECO:0007669"/>
    <property type="project" value="UniProtKB-KW"/>
</dbReference>
<proteinExistence type="predicted"/>
<name>A0A2C6KE48_9APIC</name>
<keyword evidence="2" id="KW-1185">Reference proteome</keyword>
<dbReference type="AlphaFoldDB" id="A0A2C6KE48"/>
<protein>
    <submittedName>
        <fullName evidence="1">26s proteasome subunit p55</fullName>
    </submittedName>
</protein>
<feature type="non-terminal residue" evidence="1">
    <location>
        <position position="51"/>
    </location>
</feature>
<gene>
    <name evidence="1" type="ORF">CSUI_011528</name>
</gene>
<dbReference type="Proteomes" id="UP000221165">
    <property type="component" value="Unassembled WGS sequence"/>
</dbReference>
<dbReference type="GeneID" id="94434837"/>
<dbReference type="RefSeq" id="XP_067916399.1">
    <property type="nucleotide sequence ID" value="XM_068071626.1"/>
</dbReference>
<feature type="non-terminal residue" evidence="1">
    <location>
        <position position="1"/>
    </location>
</feature>
<evidence type="ECO:0000313" key="2">
    <source>
        <dbReference type="Proteomes" id="UP000221165"/>
    </source>
</evidence>